<reference evidence="5" key="5">
    <citation type="journal article" date="2021" name="G3 (Bethesda)">
        <title>Aegilops tauschii genome assembly Aet v5.0 features greater sequence contiguity and improved annotation.</title>
        <authorList>
            <person name="Wang L."/>
            <person name="Zhu T."/>
            <person name="Rodriguez J.C."/>
            <person name="Deal K.R."/>
            <person name="Dubcovsky J."/>
            <person name="McGuire P.E."/>
            <person name="Lux T."/>
            <person name="Spannagl M."/>
            <person name="Mayer K.F.X."/>
            <person name="Baldrich P."/>
            <person name="Meyers B.C."/>
            <person name="Huo N."/>
            <person name="Gu Y.Q."/>
            <person name="Zhou H."/>
            <person name="Devos K.M."/>
            <person name="Bennetzen J.L."/>
            <person name="Unver T."/>
            <person name="Budak H."/>
            <person name="Gulick P.J."/>
            <person name="Galiba G."/>
            <person name="Kalapos B."/>
            <person name="Nelson D.R."/>
            <person name="Li P."/>
            <person name="You F.M."/>
            <person name="Luo M.C."/>
            <person name="Dvorak J."/>
        </authorList>
    </citation>
    <scope>NUCLEOTIDE SEQUENCE [LARGE SCALE GENOMIC DNA]</scope>
    <source>
        <strain evidence="5">cv. AL8/78</strain>
    </source>
</reference>
<keyword evidence="6" id="KW-1185">Reference proteome</keyword>
<dbReference type="SMART" id="SM00612">
    <property type="entry name" value="Kelch"/>
    <property type="match status" value="3"/>
</dbReference>
<feature type="compositionally biased region" description="Basic and acidic residues" evidence="3">
    <location>
        <begin position="1"/>
        <end position="11"/>
    </location>
</feature>
<dbReference type="InterPro" id="IPR015915">
    <property type="entry name" value="Kelch-typ_b-propeller"/>
</dbReference>
<reference evidence="5" key="4">
    <citation type="submission" date="2019-03" db="UniProtKB">
        <authorList>
            <consortium name="EnsemblPlants"/>
        </authorList>
    </citation>
    <scope>IDENTIFICATION</scope>
</reference>
<dbReference type="Gramene" id="AET5Gv21149700.2">
    <property type="protein sequence ID" value="AET5Gv21149700.2"/>
    <property type="gene ID" value="AET5Gv21149700"/>
</dbReference>
<dbReference type="EnsemblPlants" id="AET5Gv21149700.2">
    <property type="protein sequence ID" value="AET5Gv21149700.2"/>
    <property type="gene ID" value="AET5Gv21149700"/>
</dbReference>
<feature type="region of interest" description="Disordered" evidence="3">
    <location>
        <begin position="1"/>
        <end position="47"/>
    </location>
</feature>
<proteinExistence type="predicted"/>
<dbReference type="InterPro" id="IPR006652">
    <property type="entry name" value="Kelch_1"/>
</dbReference>
<dbReference type="Pfam" id="PF24681">
    <property type="entry name" value="Kelch_KLHDC2_KLHL20_DRC7"/>
    <property type="match status" value="2"/>
</dbReference>
<keyword evidence="4" id="KW-1133">Transmembrane helix</keyword>
<dbReference type="STRING" id="200361.A0A453MDK7"/>
<organism evidence="5 6">
    <name type="scientific">Aegilops tauschii subsp. strangulata</name>
    <name type="common">Goatgrass</name>
    <dbReference type="NCBI Taxonomy" id="200361"/>
    <lineage>
        <taxon>Eukaryota</taxon>
        <taxon>Viridiplantae</taxon>
        <taxon>Streptophyta</taxon>
        <taxon>Embryophyta</taxon>
        <taxon>Tracheophyta</taxon>
        <taxon>Spermatophyta</taxon>
        <taxon>Magnoliopsida</taxon>
        <taxon>Liliopsida</taxon>
        <taxon>Poales</taxon>
        <taxon>Poaceae</taxon>
        <taxon>BOP clade</taxon>
        <taxon>Pooideae</taxon>
        <taxon>Triticodae</taxon>
        <taxon>Triticeae</taxon>
        <taxon>Triticinae</taxon>
        <taxon>Aegilops</taxon>
    </lineage>
</organism>
<reference evidence="6" key="2">
    <citation type="journal article" date="2017" name="Nat. Plants">
        <title>The Aegilops tauschii genome reveals multiple impacts of transposons.</title>
        <authorList>
            <person name="Zhao G."/>
            <person name="Zou C."/>
            <person name="Li K."/>
            <person name="Wang K."/>
            <person name="Li T."/>
            <person name="Gao L."/>
            <person name="Zhang X."/>
            <person name="Wang H."/>
            <person name="Yang Z."/>
            <person name="Liu X."/>
            <person name="Jiang W."/>
            <person name="Mao L."/>
            <person name="Kong X."/>
            <person name="Jiao Y."/>
            <person name="Jia J."/>
        </authorList>
    </citation>
    <scope>NUCLEOTIDE SEQUENCE [LARGE SCALE GENOMIC DNA]</scope>
    <source>
        <strain evidence="6">cv. AL8/78</strain>
    </source>
</reference>
<dbReference type="PANTHER" id="PTHR46093">
    <property type="entry name" value="ACYL-COA-BINDING DOMAIN-CONTAINING PROTEIN 5"/>
    <property type="match status" value="1"/>
</dbReference>
<keyword evidence="2" id="KW-0677">Repeat</keyword>
<reference evidence="6" key="1">
    <citation type="journal article" date="2014" name="Science">
        <title>Ancient hybridizations among the ancestral genomes of bread wheat.</title>
        <authorList>
            <consortium name="International Wheat Genome Sequencing Consortium,"/>
            <person name="Marcussen T."/>
            <person name="Sandve S.R."/>
            <person name="Heier L."/>
            <person name="Spannagl M."/>
            <person name="Pfeifer M."/>
            <person name="Jakobsen K.S."/>
            <person name="Wulff B.B."/>
            <person name="Steuernagel B."/>
            <person name="Mayer K.F."/>
            <person name="Olsen O.A."/>
        </authorList>
    </citation>
    <scope>NUCLEOTIDE SEQUENCE [LARGE SCALE GENOMIC DNA]</scope>
    <source>
        <strain evidence="6">cv. AL8/78</strain>
    </source>
</reference>
<reference evidence="5" key="3">
    <citation type="journal article" date="2017" name="Nature">
        <title>Genome sequence of the progenitor of the wheat D genome Aegilops tauschii.</title>
        <authorList>
            <person name="Luo M.C."/>
            <person name="Gu Y.Q."/>
            <person name="Puiu D."/>
            <person name="Wang H."/>
            <person name="Twardziok S.O."/>
            <person name="Deal K.R."/>
            <person name="Huo N."/>
            <person name="Zhu T."/>
            <person name="Wang L."/>
            <person name="Wang Y."/>
            <person name="McGuire P.E."/>
            <person name="Liu S."/>
            <person name="Long H."/>
            <person name="Ramasamy R.K."/>
            <person name="Rodriguez J.C."/>
            <person name="Van S.L."/>
            <person name="Yuan L."/>
            <person name="Wang Z."/>
            <person name="Xia Z."/>
            <person name="Xiao L."/>
            <person name="Anderson O.D."/>
            <person name="Ouyang S."/>
            <person name="Liang Y."/>
            <person name="Zimin A.V."/>
            <person name="Pertea G."/>
            <person name="Qi P."/>
            <person name="Bennetzen J.L."/>
            <person name="Dai X."/>
            <person name="Dawson M.W."/>
            <person name="Muller H.G."/>
            <person name="Kugler K."/>
            <person name="Rivarola-Duarte L."/>
            <person name="Spannagl M."/>
            <person name="Mayer K.F.X."/>
            <person name="Lu F.H."/>
            <person name="Bevan M.W."/>
            <person name="Leroy P."/>
            <person name="Li P."/>
            <person name="You F.M."/>
            <person name="Sun Q."/>
            <person name="Liu Z."/>
            <person name="Lyons E."/>
            <person name="Wicker T."/>
            <person name="Salzberg S.L."/>
            <person name="Devos K.M."/>
            <person name="Dvorak J."/>
        </authorList>
    </citation>
    <scope>NUCLEOTIDE SEQUENCE [LARGE SCALE GENOMIC DNA]</scope>
    <source>
        <strain evidence="5">cv. AL8/78</strain>
    </source>
</reference>
<keyword evidence="1" id="KW-0880">Kelch repeat</keyword>
<dbReference type="GO" id="GO:0005802">
    <property type="term" value="C:trans-Golgi network"/>
    <property type="evidence" value="ECO:0007669"/>
    <property type="project" value="EnsemblPlants"/>
</dbReference>
<keyword evidence="4" id="KW-0472">Membrane</keyword>
<dbReference type="GO" id="GO:0006886">
    <property type="term" value="P:intracellular protein transport"/>
    <property type="evidence" value="ECO:0007669"/>
    <property type="project" value="EnsemblPlants"/>
</dbReference>
<evidence type="ECO:0000256" key="4">
    <source>
        <dbReference type="SAM" id="Phobius"/>
    </source>
</evidence>
<protein>
    <submittedName>
        <fullName evidence="5">Uncharacterized protein</fullName>
    </submittedName>
</protein>
<evidence type="ECO:0000313" key="5">
    <source>
        <dbReference type="EnsemblPlants" id="AET5Gv21149700.2"/>
    </source>
</evidence>
<feature type="region of interest" description="Disordered" evidence="3">
    <location>
        <begin position="386"/>
        <end position="421"/>
    </location>
</feature>
<evidence type="ECO:0000256" key="2">
    <source>
        <dbReference type="ARBA" id="ARBA00022737"/>
    </source>
</evidence>
<keyword evidence="4" id="KW-0812">Transmembrane</keyword>
<dbReference type="PANTHER" id="PTHR46093:SF13">
    <property type="entry name" value="RAB9 EFFECTOR PROTEIN WITH KELCH MOTIFS"/>
    <property type="match status" value="1"/>
</dbReference>
<sequence>VAHRQKGNEGFKKKRKKGNEGVYTPLLPRSGDATAADRATGGGGGMMQQLQPTRMHWARAVPSDFGGQAPAPRSGHTAVAIGGSKVVVFGGFADKRFLADIAVYDVENRLWYTPECSGSGPDGQPGPSPRAFHVAVVIDCNMFIFGGRSGGKRLGDFWMLDTDIWQWSEMTGFGDLPSPREFAAASAIGNRKIVMYGGWDGKKWLSDVYVMDTMSLEWTELAVTGSAPPPRCGHSATMIEKRLLIFGGRGGTGPIMGDLWALKGITEEDNETPGWTQLKLPGQSPSARCGHSVTSGGPYLLLFGGHGTGGWLSRYDVYYNECVILDRVSVQWKRLPTSNEPPPPRAYHSMTCIGPRFLLFGGFDGKNTFGDLWWLVPEDDPIAKRDLVPSVGSDSNHSTVTGDAQQSALKESESQSDESPMLELAKRLGIPLYVEPSASFVDEINDKELMELSSRLIGESLPTTDQLACIQALRDHWRSSPSSSIQLQELGPLLRDYQRLIIRRFVESPSPAFLEREDRRLFHLKNASQVYELHGRHLLLIVRSMLIYQFLLLTSALYFLYTSVAHG</sequence>
<dbReference type="Proteomes" id="UP000015105">
    <property type="component" value="Chromosome 5D"/>
</dbReference>
<evidence type="ECO:0000256" key="3">
    <source>
        <dbReference type="SAM" id="MobiDB-lite"/>
    </source>
</evidence>
<evidence type="ECO:0000313" key="6">
    <source>
        <dbReference type="Proteomes" id="UP000015105"/>
    </source>
</evidence>
<dbReference type="AlphaFoldDB" id="A0A453MDK7"/>
<accession>A0A453MDK7</accession>
<dbReference type="Gene3D" id="2.120.10.80">
    <property type="entry name" value="Kelch-type beta propeller"/>
    <property type="match status" value="2"/>
</dbReference>
<dbReference type="FunFam" id="2.120.10.80:FF:000088">
    <property type="entry name" value="Protein GLUTELIN PRECURSOR ACCUMULATION 3"/>
    <property type="match status" value="1"/>
</dbReference>
<feature type="compositionally biased region" description="Polar residues" evidence="3">
    <location>
        <begin position="392"/>
        <end position="409"/>
    </location>
</feature>
<dbReference type="SUPFAM" id="SSF117281">
    <property type="entry name" value="Kelch motif"/>
    <property type="match status" value="1"/>
</dbReference>
<dbReference type="FunFam" id="2.120.10.80:FF:000135">
    <property type="entry name" value="Protein GLUTELIN PRECURSOR ACCUMULATION 3"/>
    <property type="match status" value="1"/>
</dbReference>
<dbReference type="GO" id="GO:0000326">
    <property type="term" value="C:protein storage vacuole"/>
    <property type="evidence" value="ECO:0007669"/>
    <property type="project" value="EnsemblPlants"/>
</dbReference>
<feature type="transmembrane region" description="Helical" evidence="4">
    <location>
        <begin position="538"/>
        <end position="561"/>
    </location>
</feature>
<evidence type="ECO:0000256" key="1">
    <source>
        <dbReference type="ARBA" id="ARBA00022441"/>
    </source>
</evidence>
<name>A0A453MDK7_AEGTS</name>